<name>A0A5C6U016_9BURK</name>
<dbReference type="Gene3D" id="3.60.40.10">
    <property type="entry name" value="PPM-type phosphatase domain"/>
    <property type="match status" value="1"/>
</dbReference>
<keyword evidence="3" id="KW-1185">Reference proteome</keyword>
<dbReference type="SUPFAM" id="SSF81606">
    <property type="entry name" value="PP2C-like"/>
    <property type="match status" value="1"/>
</dbReference>
<feature type="domain" description="PPM-type phosphatase" evidence="1">
    <location>
        <begin position="11"/>
        <end position="224"/>
    </location>
</feature>
<dbReference type="AlphaFoldDB" id="A0A5C6U016"/>
<dbReference type="InterPro" id="IPR036457">
    <property type="entry name" value="PPM-type-like_dom_sf"/>
</dbReference>
<evidence type="ECO:0000259" key="1">
    <source>
        <dbReference type="Pfam" id="PF13672"/>
    </source>
</evidence>
<reference evidence="2 3" key="1">
    <citation type="submission" date="2019-08" db="EMBL/GenBank/DDBJ databases">
        <authorList>
            <person name="Khan S.A."/>
            <person name="Jeon C.O."/>
            <person name="Jeong S.E."/>
        </authorList>
    </citation>
    <scope>NUCLEOTIDE SEQUENCE [LARGE SCALE GENOMIC DNA]</scope>
    <source>
        <strain evidence="3">IMCC1728</strain>
    </source>
</reference>
<dbReference type="InterPro" id="IPR001932">
    <property type="entry name" value="PPM-type_phosphatase-like_dom"/>
</dbReference>
<comment type="caution">
    <text evidence="2">The sequence shown here is derived from an EMBL/GenBank/DDBJ whole genome shotgun (WGS) entry which is preliminary data.</text>
</comment>
<dbReference type="Pfam" id="PF13672">
    <property type="entry name" value="PP2C_2"/>
    <property type="match status" value="1"/>
</dbReference>
<organism evidence="2 3">
    <name type="scientific">Piscinibacter aquaticus</name>
    <dbReference type="NCBI Taxonomy" id="392597"/>
    <lineage>
        <taxon>Bacteria</taxon>
        <taxon>Pseudomonadati</taxon>
        <taxon>Pseudomonadota</taxon>
        <taxon>Betaproteobacteria</taxon>
        <taxon>Burkholderiales</taxon>
        <taxon>Sphaerotilaceae</taxon>
        <taxon>Piscinibacter</taxon>
    </lineage>
</organism>
<protein>
    <submittedName>
        <fullName evidence="2">Protein phosphatase 2C domain-containing protein</fullName>
    </submittedName>
</protein>
<evidence type="ECO:0000313" key="2">
    <source>
        <dbReference type="EMBL" id="TXC66049.1"/>
    </source>
</evidence>
<gene>
    <name evidence="2" type="ORF">FSC37_09365</name>
</gene>
<dbReference type="EMBL" id="VOPW01000001">
    <property type="protein sequence ID" value="TXC66049.1"/>
    <property type="molecule type" value="Genomic_DNA"/>
</dbReference>
<accession>A0A5C6U016</accession>
<proteinExistence type="predicted"/>
<evidence type="ECO:0000313" key="3">
    <source>
        <dbReference type="Proteomes" id="UP000321832"/>
    </source>
</evidence>
<dbReference type="Proteomes" id="UP000321832">
    <property type="component" value="Unassembled WGS sequence"/>
</dbReference>
<sequence length="253" mass="26647">MTWRLVYASEVGTSHAHAGTPCQDSCWAQVDQLADGQPLLSLFVADGAGSAAKGGEGAELAIEAAASLIAKKVKQGEFGLGDTLATDIVLAVRERIYAAAEIERLKARDFACTLLGVLSTSTGTLVLQVGDGGVVVDTGAGLEVAVVPMSGEYANMTHFVTDEDAVTVLATKSYPDRALKVAAFTDGVQRLALNMATNTPHEPFFSPFFNGMAKATAEQEDQLQGLLVKFLGSQPVNERTDDDKTLALALWRA</sequence>